<keyword evidence="1" id="KW-0812">Transmembrane</keyword>
<dbReference type="PANTHER" id="PTHR36587">
    <property type="entry name" value="EXPRESSION SITE-ASSOCIATED GENE 3 (ESAG3)-LIKE PROTEIN"/>
    <property type="match status" value="1"/>
</dbReference>
<reference evidence="2 3" key="1">
    <citation type="submission" date="2015-01" db="EMBL/GenBank/DDBJ databases">
        <title>The Genome Sequence of Exophiala mesophila CBS40295.</title>
        <authorList>
            <consortium name="The Broad Institute Genomics Platform"/>
            <person name="Cuomo C."/>
            <person name="de Hoog S."/>
            <person name="Gorbushina A."/>
            <person name="Stielow B."/>
            <person name="Teixiera M."/>
            <person name="Abouelleil A."/>
            <person name="Chapman S.B."/>
            <person name="Priest M."/>
            <person name="Young S.K."/>
            <person name="Wortman J."/>
            <person name="Nusbaum C."/>
            <person name="Birren B."/>
        </authorList>
    </citation>
    <scope>NUCLEOTIDE SEQUENCE [LARGE SCALE GENOMIC DNA]</scope>
    <source>
        <strain evidence="2 3">CBS 40295</strain>
    </source>
</reference>
<dbReference type="PANTHER" id="PTHR36587:SF2">
    <property type="entry name" value="EXPRESSION SITE-ASSOCIATED GENE 3 (ESAG3)-LIKE PROTEIN"/>
    <property type="match status" value="1"/>
</dbReference>
<dbReference type="HOGENOM" id="CLU_020425_2_0_1"/>
<sequence length="476" mass="54299">MPPLQIGGAWRRLLRIGGIVAVVLIITTFLVQTKFTSFTPSSLRSYAHSSPQRLHILIPATSANYNLCQLLISAALLGYPAPVLVNWADHEDGDEMKQHITKITGVMKYIQALPEDQKDDLIFMLDGFDTWFQLPMEFIIKKYHEVMAKAHLHHLQIFGAELVKEHNIKNTVLFGPDKRCSPNGPEDPGCWAVPQSWVEKMSFGPLTDSGDSMYDRPRWLNSGTIIGPARDFANISQAALDTVARHHVTDSDQYYFSSVFGTQSYARKQLKLSYDDAHGINDTELETIPPQKHRLPEMKPGNRTEFYMGLDWESSLFQTAAYYGDYVAWVRFNTTSEYVRKTSQSINPHHHFTLPNNMAGSGPMSVSEARQIDPALASWSRLPLAVNTVTRHVPVIIHINGKKGYRYLWWPRNWFYPYIDQMLHRQRQSGLRNSGEQRDALAGAWTFSNGTRGWVEWNDVCAKYENRLMGKHVLSE</sequence>
<dbReference type="AlphaFoldDB" id="A0A0D1XKZ8"/>
<dbReference type="GeneID" id="27326349"/>
<keyword evidence="1" id="KW-1133">Transmembrane helix</keyword>
<keyword evidence="3" id="KW-1185">Reference proteome</keyword>
<evidence type="ECO:0000313" key="2">
    <source>
        <dbReference type="EMBL" id="KIV88871.1"/>
    </source>
</evidence>
<dbReference type="RefSeq" id="XP_016220445.1">
    <property type="nucleotide sequence ID" value="XM_016373534.1"/>
</dbReference>
<evidence type="ECO:0000313" key="3">
    <source>
        <dbReference type="Proteomes" id="UP000054302"/>
    </source>
</evidence>
<feature type="transmembrane region" description="Helical" evidence="1">
    <location>
        <begin position="12"/>
        <end position="31"/>
    </location>
</feature>
<name>A0A0D1XKZ8_EXOME</name>
<dbReference type="CDD" id="cd22997">
    <property type="entry name" value="GT_LH"/>
    <property type="match status" value="1"/>
</dbReference>
<gene>
    <name evidence="2" type="ORF">PV10_08504</name>
</gene>
<dbReference type="Proteomes" id="UP000054302">
    <property type="component" value="Unassembled WGS sequence"/>
</dbReference>
<dbReference type="OrthoDB" id="422736at2759"/>
<organism evidence="2 3">
    <name type="scientific">Exophiala mesophila</name>
    <name type="common">Black yeast-like fungus</name>
    <dbReference type="NCBI Taxonomy" id="212818"/>
    <lineage>
        <taxon>Eukaryota</taxon>
        <taxon>Fungi</taxon>
        <taxon>Dikarya</taxon>
        <taxon>Ascomycota</taxon>
        <taxon>Pezizomycotina</taxon>
        <taxon>Eurotiomycetes</taxon>
        <taxon>Chaetothyriomycetidae</taxon>
        <taxon>Chaetothyriales</taxon>
        <taxon>Herpotrichiellaceae</taxon>
        <taxon>Exophiala</taxon>
    </lineage>
</organism>
<dbReference type="VEuPathDB" id="FungiDB:PV10_08504"/>
<proteinExistence type="predicted"/>
<accession>A0A0D1XKZ8</accession>
<protein>
    <submittedName>
        <fullName evidence="2">Uncharacterized protein</fullName>
    </submittedName>
</protein>
<evidence type="ECO:0000256" key="1">
    <source>
        <dbReference type="SAM" id="Phobius"/>
    </source>
</evidence>
<keyword evidence="1" id="KW-0472">Membrane</keyword>
<dbReference type="STRING" id="212818.A0A0D1XKZ8"/>
<dbReference type="OMA" id="YFAEVWA"/>
<dbReference type="EMBL" id="KN847525">
    <property type="protein sequence ID" value="KIV88871.1"/>
    <property type="molecule type" value="Genomic_DNA"/>
</dbReference>